<dbReference type="AlphaFoldDB" id="A0A699IRL8"/>
<proteinExistence type="predicted"/>
<comment type="caution">
    <text evidence="1">The sequence shown here is derived from an EMBL/GenBank/DDBJ whole genome shotgun (WGS) entry which is preliminary data.</text>
</comment>
<protein>
    <submittedName>
        <fullName evidence="1">Uncharacterized protein</fullName>
    </submittedName>
</protein>
<accession>A0A699IRL8</accession>
<organism evidence="1">
    <name type="scientific">Tanacetum cinerariifolium</name>
    <name type="common">Dalmatian daisy</name>
    <name type="synonym">Chrysanthemum cinerariifolium</name>
    <dbReference type="NCBI Taxonomy" id="118510"/>
    <lineage>
        <taxon>Eukaryota</taxon>
        <taxon>Viridiplantae</taxon>
        <taxon>Streptophyta</taxon>
        <taxon>Embryophyta</taxon>
        <taxon>Tracheophyta</taxon>
        <taxon>Spermatophyta</taxon>
        <taxon>Magnoliopsida</taxon>
        <taxon>eudicotyledons</taxon>
        <taxon>Gunneridae</taxon>
        <taxon>Pentapetalae</taxon>
        <taxon>asterids</taxon>
        <taxon>campanulids</taxon>
        <taxon>Asterales</taxon>
        <taxon>Asteraceae</taxon>
        <taxon>Asteroideae</taxon>
        <taxon>Anthemideae</taxon>
        <taxon>Anthemidinae</taxon>
        <taxon>Tanacetum</taxon>
    </lineage>
</organism>
<name>A0A699IRL8_TANCI</name>
<gene>
    <name evidence="1" type="ORF">Tci_551888</name>
</gene>
<sequence length="144" mass="16224">MGKNISQEDLNMMFLRSFPSEWNTHVVVWRNKADLDTMSINDLYNNFKIVKEEVKRTFTSSLSSGSQNVAFLSSPGSTNEVDNANIQVNTASTPVSIVSFHDNTINLSDATVYAFLTNQPNGSQLVHEDLEQIYKDVLEEMDLK</sequence>
<evidence type="ECO:0000313" key="1">
    <source>
        <dbReference type="EMBL" id="GEZ79915.1"/>
    </source>
</evidence>
<reference evidence="1" key="1">
    <citation type="journal article" date="2019" name="Sci. Rep.">
        <title>Draft genome of Tanacetum cinerariifolium, the natural source of mosquito coil.</title>
        <authorList>
            <person name="Yamashiro T."/>
            <person name="Shiraishi A."/>
            <person name="Satake H."/>
            <person name="Nakayama K."/>
        </authorList>
    </citation>
    <scope>NUCLEOTIDE SEQUENCE</scope>
</reference>
<dbReference type="EMBL" id="BKCJ010325164">
    <property type="protein sequence ID" value="GEZ79915.1"/>
    <property type="molecule type" value="Genomic_DNA"/>
</dbReference>